<keyword evidence="3" id="KW-1185">Reference proteome</keyword>
<dbReference type="Proteomes" id="UP001164746">
    <property type="component" value="Chromosome 3"/>
</dbReference>
<protein>
    <submittedName>
        <fullName evidence="2">ELMD2-like protein</fullName>
    </submittedName>
</protein>
<dbReference type="PANTHER" id="PTHR12771:SF51">
    <property type="entry name" value="LD01482P"/>
    <property type="match status" value="1"/>
</dbReference>
<sequence>MVGFQGSVTNQNSTKYSLKRSSSRQLQRLVKEEDTNIEAAVVLVMKEKKVFPEVHSQFEPIFRQSLIQINGYVCLMYAVENLRQIKFSSENSDHEKKLMKLWGILGQGEALTSRISSQWTQIGFQGNDPMTDFRGMGLLGLEQLLYFCTKYGNEAKAMLSRSHHPKTGYSYAIVGINMTELVYHLMKTGRLRTHFYNKFTTRCVFHEFDSFWISENPKDIMDFGRIREKYRKKIASMLKDRKTILSASFQET</sequence>
<organism evidence="2 3">
    <name type="scientific">Mya arenaria</name>
    <name type="common">Soft-shell clam</name>
    <dbReference type="NCBI Taxonomy" id="6604"/>
    <lineage>
        <taxon>Eukaryota</taxon>
        <taxon>Metazoa</taxon>
        <taxon>Spiralia</taxon>
        <taxon>Lophotrochozoa</taxon>
        <taxon>Mollusca</taxon>
        <taxon>Bivalvia</taxon>
        <taxon>Autobranchia</taxon>
        <taxon>Heteroconchia</taxon>
        <taxon>Euheterodonta</taxon>
        <taxon>Imparidentia</taxon>
        <taxon>Neoheterodontei</taxon>
        <taxon>Myida</taxon>
        <taxon>Myoidea</taxon>
        <taxon>Myidae</taxon>
        <taxon>Mya</taxon>
    </lineage>
</organism>
<dbReference type="InterPro" id="IPR050868">
    <property type="entry name" value="ELMO_domain-containing"/>
</dbReference>
<reference evidence="2" key="1">
    <citation type="submission" date="2022-11" db="EMBL/GenBank/DDBJ databases">
        <title>Centuries of genome instability and evolution in soft-shell clam transmissible cancer (bioRxiv).</title>
        <authorList>
            <person name="Hart S.F.M."/>
            <person name="Yonemitsu M.A."/>
            <person name="Giersch R.M."/>
            <person name="Beal B.F."/>
            <person name="Arriagada G."/>
            <person name="Davis B.W."/>
            <person name="Ostrander E.A."/>
            <person name="Goff S.P."/>
            <person name="Metzger M.J."/>
        </authorList>
    </citation>
    <scope>NUCLEOTIDE SEQUENCE</scope>
    <source>
        <strain evidence="2">MELC-2E11</strain>
        <tissue evidence="2">Siphon/mantle</tissue>
    </source>
</reference>
<proteinExistence type="predicted"/>
<dbReference type="PANTHER" id="PTHR12771">
    <property type="entry name" value="ENGULFMENT AND CELL MOTILITY"/>
    <property type="match status" value="1"/>
</dbReference>
<dbReference type="InterPro" id="IPR006816">
    <property type="entry name" value="ELMO_dom"/>
</dbReference>
<evidence type="ECO:0000313" key="2">
    <source>
        <dbReference type="EMBL" id="WAQ99554.1"/>
    </source>
</evidence>
<accession>A0ABY7DPD2</accession>
<evidence type="ECO:0000313" key="3">
    <source>
        <dbReference type="Proteomes" id="UP001164746"/>
    </source>
</evidence>
<name>A0ABY7DPD2_MYAAR</name>
<dbReference type="Pfam" id="PF04727">
    <property type="entry name" value="ELMO_CED12"/>
    <property type="match status" value="1"/>
</dbReference>
<evidence type="ECO:0000259" key="1">
    <source>
        <dbReference type="PROSITE" id="PS51335"/>
    </source>
</evidence>
<gene>
    <name evidence="2" type="ORF">MAR_023927</name>
</gene>
<dbReference type="EMBL" id="CP111014">
    <property type="protein sequence ID" value="WAQ99554.1"/>
    <property type="molecule type" value="Genomic_DNA"/>
</dbReference>
<feature type="domain" description="ELMO" evidence="1">
    <location>
        <begin position="93"/>
        <end position="252"/>
    </location>
</feature>
<dbReference type="PROSITE" id="PS51335">
    <property type="entry name" value="ELMO"/>
    <property type="match status" value="1"/>
</dbReference>